<reference evidence="5 6" key="1">
    <citation type="submission" date="2017-07" db="EMBL/GenBank/DDBJ databases">
        <title>An improved, manually edited Actinidia chinensis var. chinensis (kiwifruit) genome highlights the challenges associated with draft genomes and gene prediction in plants.</title>
        <authorList>
            <person name="Pilkington S."/>
            <person name="Crowhurst R."/>
            <person name="Hilario E."/>
            <person name="Nardozza S."/>
            <person name="Fraser L."/>
            <person name="Peng Y."/>
            <person name="Gunaseelan K."/>
            <person name="Simpson R."/>
            <person name="Tahir J."/>
            <person name="Deroles S."/>
            <person name="Templeton K."/>
            <person name="Luo Z."/>
            <person name="Davy M."/>
            <person name="Cheng C."/>
            <person name="Mcneilage M."/>
            <person name="Scaglione D."/>
            <person name="Liu Y."/>
            <person name="Zhang Q."/>
            <person name="Datson P."/>
            <person name="De Silva N."/>
            <person name="Gardiner S."/>
            <person name="Bassett H."/>
            <person name="Chagne D."/>
            <person name="Mccallum J."/>
            <person name="Dzierzon H."/>
            <person name="Deng C."/>
            <person name="Wang Y.-Y."/>
            <person name="Barron N."/>
            <person name="Manako K."/>
            <person name="Bowen J."/>
            <person name="Foster T."/>
            <person name="Erridge Z."/>
            <person name="Tiffin H."/>
            <person name="Waite C."/>
            <person name="Davies K."/>
            <person name="Grierson E."/>
            <person name="Laing W."/>
            <person name="Kirk R."/>
            <person name="Chen X."/>
            <person name="Wood M."/>
            <person name="Montefiori M."/>
            <person name="Brummell D."/>
            <person name="Schwinn K."/>
            <person name="Catanach A."/>
            <person name="Fullerton C."/>
            <person name="Li D."/>
            <person name="Meiyalaghan S."/>
            <person name="Nieuwenhuizen N."/>
            <person name="Read N."/>
            <person name="Prakash R."/>
            <person name="Hunter D."/>
            <person name="Zhang H."/>
            <person name="Mckenzie M."/>
            <person name="Knabel M."/>
            <person name="Harris A."/>
            <person name="Allan A."/>
            <person name="Chen A."/>
            <person name="Janssen B."/>
            <person name="Plunkett B."/>
            <person name="Dwamena C."/>
            <person name="Voogd C."/>
            <person name="Leif D."/>
            <person name="Lafferty D."/>
            <person name="Souleyre E."/>
            <person name="Varkonyi-Gasic E."/>
            <person name="Gambi F."/>
            <person name="Hanley J."/>
            <person name="Yao J.-L."/>
            <person name="Cheung J."/>
            <person name="David K."/>
            <person name="Warren B."/>
            <person name="Marsh K."/>
            <person name="Snowden K."/>
            <person name="Lin-Wang K."/>
            <person name="Brian L."/>
            <person name="Martinez-Sanchez M."/>
            <person name="Wang M."/>
            <person name="Ileperuma N."/>
            <person name="Macnee N."/>
            <person name="Campin R."/>
            <person name="Mcatee P."/>
            <person name="Drummond R."/>
            <person name="Espley R."/>
            <person name="Ireland H."/>
            <person name="Wu R."/>
            <person name="Atkinson R."/>
            <person name="Karunairetnam S."/>
            <person name="Bulley S."/>
            <person name="Chunkath S."/>
            <person name="Hanley Z."/>
            <person name="Storey R."/>
            <person name="Thrimawithana A."/>
            <person name="Thomson S."/>
            <person name="David C."/>
            <person name="Testolin R."/>
        </authorList>
    </citation>
    <scope>NUCLEOTIDE SEQUENCE [LARGE SCALE GENOMIC DNA]</scope>
    <source>
        <strain evidence="6">cv. Red5</strain>
        <tissue evidence="5">Young leaf</tissue>
    </source>
</reference>
<dbReference type="EMBL" id="NKQK01000008">
    <property type="protein sequence ID" value="PSS24810.1"/>
    <property type="molecule type" value="Genomic_DNA"/>
</dbReference>
<dbReference type="Pfam" id="PF04755">
    <property type="entry name" value="PAP_fibrillin"/>
    <property type="match status" value="1"/>
</dbReference>
<dbReference type="AlphaFoldDB" id="A0A2R6RB77"/>
<keyword evidence="3" id="KW-0809">Transit peptide</keyword>
<evidence type="ECO:0000256" key="3">
    <source>
        <dbReference type="ARBA" id="ARBA00022946"/>
    </source>
</evidence>
<reference evidence="6" key="2">
    <citation type="journal article" date="2018" name="BMC Genomics">
        <title>A manually annotated Actinidia chinensis var. chinensis (kiwifruit) genome highlights the challenges associated with draft genomes and gene prediction in plants.</title>
        <authorList>
            <person name="Pilkington S.M."/>
            <person name="Crowhurst R."/>
            <person name="Hilario E."/>
            <person name="Nardozza S."/>
            <person name="Fraser L."/>
            <person name="Peng Y."/>
            <person name="Gunaseelan K."/>
            <person name="Simpson R."/>
            <person name="Tahir J."/>
            <person name="Deroles S.C."/>
            <person name="Templeton K."/>
            <person name="Luo Z."/>
            <person name="Davy M."/>
            <person name="Cheng C."/>
            <person name="McNeilage M."/>
            <person name="Scaglione D."/>
            <person name="Liu Y."/>
            <person name="Zhang Q."/>
            <person name="Datson P."/>
            <person name="De Silva N."/>
            <person name="Gardiner S.E."/>
            <person name="Bassett H."/>
            <person name="Chagne D."/>
            <person name="McCallum J."/>
            <person name="Dzierzon H."/>
            <person name="Deng C."/>
            <person name="Wang Y.Y."/>
            <person name="Barron L."/>
            <person name="Manako K."/>
            <person name="Bowen J."/>
            <person name="Foster T.M."/>
            <person name="Erridge Z.A."/>
            <person name="Tiffin H."/>
            <person name="Waite C.N."/>
            <person name="Davies K.M."/>
            <person name="Grierson E.P."/>
            <person name="Laing W.A."/>
            <person name="Kirk R."/>
            <person name="Chen X."/>
            <person name="Wood M."/>
            <person name="Montefiori M."/>
            <person name="Brummell D.A."/>
            <person name="Schwinn K.E."/>
            <person name="Catanach A."/>
            <person name="Fullerton C."/>
            <person name="Li D."/>
            <person name="Meiyalaghan S."/>
            <person name="Nieuwenhuizen N."/>
            <person name="Read N."/>
            <person name="Prakash R."/>
            <person name="Hunter D."/>
            <person name="Zhang H."/>
            <person name="McKenzie M."/>
            <person name="Knabel M."/>
            <person name="Harris A."/>
            <person name="Allan A.C."/>
            <person name="Gleave A."/>
            <person name="Chen A."/>
            <person name="Janssen B.J."/>
            <person name="Plunkett B."/>
            <person name="Ampomah-Dwamena C."/>
            <person name="Voogd C."/>
            <person name="Leif D."/>
            <person name="Lafferty D."/>
            <person name="Souleyre E.J.F."/>
            <person name="Varkonyi-Gasic E."/>
            <person name="Gambi F."/>
            <person name="Hanley J."/>
            <person name="Yao J.L."/>
            <person name="Cheung J."/>
            <person name="David K.M."/>
            <person name="Warren B."/>
            <person name="Marsh K."/>
            <person name="Snowden K.C."/>
            <person name="Lin-Wang K."/>
            <person name="Brian L."/>
            <person name="Martinez-Sanchez M."/>
            <person name="Wang M."/>
            <person name="Ileperuma N."/>
            <person name="Macnee N."/>
            <person name="Campin R."/>
            <person name="McAtee P."/>
            <person name="Drummond R.S.M."/>
            <person name="Espley R.V."/>
            <person name="Ireland H.S."/>
            <person name="Wu R."/>
            <person name="Atkinson R.G."/>
            <person name="Karunairetnam S."/>
            <person name="Bulley S."/>
            <person name="Chunkath S."/>
            <person name="Hanley Z."/>
            <person name="Storey R."/>
            <person name="Thrimawithana A.H."/>
            <person name="Thomson S."/>
            <person name="David C."/>
            <person name="Testolin R."/>
            <person name="Huang H."/>
            <person name="Hellens R.P."/>
            <person name="Schaffer R.J."/>
        </authorList>
    </citation>
    <scope>NUCLEOTIDE SEQUENCE [LARGE SCALE GENOMIC DNA]</scope>
    <source>
        <strain evidence="6">cv. Red5</strain>
    </source>
</reference>
<dbReference type="GO" id="GO:0009536">
    <property type="term" value="C:plastid"/>
    <property type="evidence" value="ECO:0007669"/>
    <property type="project" value="UniProtKB-SubCell"/>
</dbReference>
<evidence type="ECO:0000256" key="1">
    <source>
        <dbReference type="ARBA" id="ARBA00004474"/>
    </source>
</evidence>
<dbReference type="InParanoid" id="A0A2R6RB77"/>
<dbReference type="PANTHER" id="PTHR31906">
    <property type="entry name" value="PLASTID-LIPID-ASSOCIATED PROTEIN 4, CHLOROPLASTIC-RELATED"/>
    <property type="match status" value="1"/>
</dbReference>
<dbReference type="InterPro" id="IPR039633">
    <property type="entry name" value="PAP"/>
</dbReference>
<proteinExistence type="predicted"/>
<dbReference type="OrthoDB" id="498392at2759"/>
<accession>A0A2R6RB77</accession>
<comment type="caution">
    <text evidence="5">The sequence shown here is derived from an EMBL/GenBank/DDBJ whole genome shotgun (WGS) entry which is preliminary data.</text>
</comment>
<keyword evidence="2" id="KW-0934">Plastid</keyword>
<comment type="subcellular location">
    <subcellularLocation>
        <location evidence="1">Plastid</location>
    </subcellularLocation>
</comment>
<dbReference type="Proteomes" id="UP000241394">
    <property type="component" value="Chromosome LG8"/>
</dbReference>
<feature type="domain" description="Plastid lipid-associated protein/fibrillin conserved" evidence="4">
    <location>
        <begin position="95"/>
        <end position="308"/>
    </location>
</feature>
<dbReference type="STRING" id="1590841.A0A2R6RB77"/>
<dbReference type="OMA" id="VTQRITH"/>
<dbReference type="FunCoup" id="A0A2R6RB77">
    <property type="interactions" value="941"/>
</dbReference>
<keyword evidence="6" id="KW-1185">Reference proteome</keyword>
<name>A0A2R6RB77_ACTCC</name>
<organism evidence="5 6">
    <name type="scientific">Actinidia chinensis var. chinensis</name>
    <name type="common">Chinese soft-hair kiwi</name>
    <dbReference type="NCBI Taxonomy" id="1590841"/>
    <lineage>
        <taxon>Eukaryota</taxon>
        <taxon>Viridiplantae</taxon>
        <taxon>Streptophyta</taxon>
        <taxon>Embryophyta</taxon>
        <taxon>Tracheophyta</taxon>
        <taxon>Spermatophyta</taxon>
        <taxon>Magnoliopsida</taxon>
        <taxon>eudicotyledons</taxon>
        <taxon>Gunneridae</taxon>
        <taxon>Pentapetalae</taxon>
        <taxon>asterids</taxon>
        <taxon>Ericales</taxon>
        <taxon>Actinidiaceae</taxon>
        <taxon>Actinidia</taxon>
    </lineage>
</organism>
<dbReference type="Gramene" id="PSS24810">
    <property type="protein sequence ID" value="PSS24810"/>
    <property type="gene ID" value="CEY00_Acc09726"/>
</dbReference>
<evidence type="ECO:0000313" key="6">
    <source>
        <dbReference type="Proteomes" id="UP000241394"/>
    </source>
</evidence>
<protein>
    <submittedName>
        <fullName evidence="5">Plastid-lipid-associated protein</fullName>
    </submittedName>
</protein>
<evidence type="ECO:0000259" key="4">
    <source>
        <dbReference type="Pfam" id="PF04755"/>
    </source>
</evidence>
<gene>
    <name evidence="5" type="ORF">CEY00_Acc09726</name>
</gene>
<sequence>MAGASLFSQISCNSVLVTQPRSQFSLKPALFPANSVRFASVSTAAAAERAKISGGARRILRVRAVSEDKWGPEKDAGASVAVAEEEKRPTEVDLLKKQLVDSFYGTDRGLKATSETRAEVVELITKLEAMNPTPAPTEALTLLNGKWILAYTSFVGLYPLLSRTPPLVKVEEISQTIDSENFTVQNSVMFSGPLATTSISTNAKFEVRSPKRVQIKFEEGIIGTPKLTDSIVLPENVEFLGQKIDLAPLKGIITSVQDTASSVAKTISSQPPLKFSISNSNAESWLLTTYLDEELRISRGDAGSVFVLLKEGCSLLTR</sequence>
<evidence type="ECO:0000313" key="5">
    <source>
        <dbReference type="EMBL" id="PSS24810.1"/>
    </source>
</evidence>
<evidence type="ECO:0000256" key="2">
    <source>
        <dbReference type="ARBA" id="ARBA00022640"/>
    </source>
</evidence>
<dbReference type="InterPro" id="IPR006843">
    <property type="entry name" value="PAP/fibrillin_dom"/>
</dbReference>